<accession>A0A0H2RZQ1</accession>
<keyword evidence="2" id="KW-1185">Reference proteome</keyword>
<reference evidence="1 2" key="1">
    <citation type="submission" date="2015-04" db="EMBL/GenBank/DDBJ databases">
        <title>Complete genome sequence of Schizopora paradoxa KUC8140, a cosmopolitan wood degrader in East Asia.</title>
        <authorList>
            <consortium name="DOE Joint Genome Institute"/>
            <person name="Min B."/>
            <person name="Park H."/>
            <person name="Jang Y."/>
            <person name="Kim J.-J."/>
            <person name="Kim K.H."/>
            <person name="Pangilinan J."/>
            <person name="Lipzen A."/>
            <person name="Riley R."/>
            <person name="Grigoriev I.V."/>
            <person name="Spatafora J.W."/>
            <person name="Choi I.-G."/>
        </authorList>
    </citation>
    <scope>NUCLEOTIDE SEQUENCE [LARGE SCALE GENOMIC DNA]</scope>
    <source>
        <strain evidence="1 2">KUC8140</strain>
    </source>
</reference>
<proteinExistence type="predicted"/>
<gene>
    <name evidence="1" type="ORF">SCHPADRAFT_161007</name>
</gene>
<sequence length="498" mass="53291">MRFISLLVPNAILYGVYGKNDWSKACLDGICSFEVEDEPNSMKGTLNLVGSLSAISDITPIAGWHILNCSNNTNIQTIRLVCVDESLGCDHLFQNGAQHTVVRLPPDCGSGPFVRVAEHRVSEDQSLPSGLAQALSKRDGALPQIISLQIDDDFNQESSPHGSISFEIRAQGIPKAVGKQQKRQFTRIVSSEQTVEFSNTFSLFNDGPLTCVAGDGDEQEGSLFGNLILDSEFNITISFNVNGTAMPLHINTFQFSAPTDASVRGSLFVDASLEGVISAVNLDLGSADLFFMEIPGIATFSPTFTLTASPDGFISDQPNLAATIEFDFEISDLQFVYPTNLTPATVGVSRPSVPIIMSISPSQNAEATIGLTLVHTLNVSMNVFGLPGSAVVQYEFLQSVIVSATPGTNSAVSVNGCMEVMNGVIMDISSSGSFFLALRASGLLIYEDEITVLSVCRQMLLLPSSTRLTRSLLEKKDLANCPAPAPTSLSPISIIQMT</sequence>
<dbReference type="EMBL" id="KQ085903">
    <property type="protein sequence ID" value="KLO17570.1"/>
    <property type="molecule type" value="Genomic_DNA"/>
</dbReference>
<organism evidence="1 2">
    <name type="scientific">Schizopora paradoxa</name>
    <dbReference type="NCBI Taxonomy" id="27342"/>
    <lineage>
        <taxon>Eukaryota</taxon>
        <taxon>Fungi</taxon>
        <taxon>Dikarya</taxon>
        <taxon>Basidiomycota</taxon>
        <taxon>Agaricomycotina</taxon>
        <taxon>Agaricomycetes</taxon>
        <taxon>Hymenochaetales</taxon>
        <taxon>Schizoporaceae</taxon>
        <taxon>Schizopora</taxon>
    </lineage>
</organism>
<dbReference type="OrthoDB" id="73875at2759"/>
<evidence type="ECO:0000313" key="1">
    <source>
        <dbReference type="EMBL" id="KLO17570.1"/>
    </source>
</evidence>
<dbReference type="STRING" id="27342.A0A0H2RZQ1"/>
<dbReference type="AlphaFoldDB" id="A0A0H2RZQ1"/>
<dbReference type="Proteomes" id="UP000053477">
    <property type="component" value="Unassembled WGS sequence"/>
</dbReference>
<protein>
    <submittedName>
        <fullName evidence="1">Uncharacterized protein</fullName>
    </submittedName>
</protein>
<evidence type="ECO:0000313" key="2">
    <source>
        <dbReference type="Proteomes" id="UP000053477"/>
    </source>
</evidence>
<dbReference type="InParanoid" id="A0A0H2RZQ1"/>
<name>A0A0H2RZQ1_9AGAM</name>